<reference evidence="7" key="1">
    <citation type="submission" date="2025-08" db="UniProtKB">
        <authorList>
            <consortium name="Ensembl"/>
        </authorList>
    </citation>
    <scope>IDENTIFICATION</scope>
</reference>
<dbReference type="InterPro" id="IPR027370">
    <property type="entry name" value="Znf-RING_euk"/>
</dbReference>
<dbReference type="GO" id="GO:0035613">
    <property type="term" value="F:RNA stem-loop binding"/>
    <property type="evidence" value="ECO:0007669"/>
    <property type="project" value="TreeGrafter"/>
</dbReference>
<dbReference type="FunFam" id="3.30.40.10:FF:000047">
    <property type="entry name" value="Roquin-2 isoform 1"/>
    <property type="match status" value="1"/>
</dbReference>
<dbReference type="GO" id="GO:0061630">
    <property type="term" value="F:ubiquitin protein ligase activity"/>
    <property type="evidence" value="ECO:0007669"/>
    <property type="project" value="TreeGrafter"/>
</dbReference>
<dbReference type="GO" id="GO:0003729">
    <property type="term" value="F:mRNA binding"/>
    <property type="evidence" value="ECO:0007669"/>
    <property type="project" value="TreeGrafter"/>
</dbReference>
<dbReference type="InterPro" id="IPR048575">
    <property type="entry name" value="Roquin_1_2-like_ROQ"/>
</dbReference>
<dbReference type="GO" id="GO:0010494">
    <property type="term" value="C:cytoplasmic stress granule"/>
    <property type="evidence" value="ECO:0007669"/>
    <property type="project" value="TreeGrafter"/>
</dbReference>
<dbReference type="PANTHER" id="PTHR13139">
    <property type="entry name" value="RING FINGER AND CCCH-TYPE ZINC FINGER DOMAIN-CONTAINING PROTEIN"/>
    <property type="match status" value="1"/>
</dbReference>
<accession>A0A3Q0S2C4</accession>
<dbReference type="PROSITE" id="PS00518">
    <property type="entry name" value="ZF_RING_1"/>
    <property type="match status" value="1"/>
</dbReference>
<dbReference type="Gene3D" id="3.30.40.10">
    <property type="entry name" value="Zinc/RING finger domain, C3HC4 (zinc finger)"/>
    <property type="match status" value="1"/>
</dbReference>
<evidence type="ECO:0000313" key="8">
    <source>
        <dbReference type="Proteomes" id="UP000261340"/>
    </source>
</evidence>
<evidence type="ECO:0000256" key="1">
    <source>
        <dbReference type="ARBA" id="ARBA00022723"/>
    </source>
</evidence>
<evidence type="ECO:0000259" key="6">
    <source>
        <dbReference type="PROSITE" id="PS50089"/>
    </source>
</evidence>
<dbReference type="GeneTree" id="ENSGT00940000157143"/>
<evidence type="ECO:0000256" key="2">
    <source>
        <dbReference type="ARBA" id="ARBA00022771"/>
    </source>
</evidence>
<organism evidence="7 8">
    <name type="scientific">Amphilophus citrinellus</name>
    <name type="common">Midas cichlid</name>
    <name type="synonym">Cichlasoma citrinellum</name>
    <dbReference type="NCBI Taxonomy" id="61819"/>
    <lineage>
        <taxon>Eukaryota</taxon>
        <taxon>Metazoa</taxon>
        <taxon>Chordata</taxon>
        <taxon>Craniata</taxon>
        <taxon>Vertebrata</taxon>
        <taxon>Euteleostomi</taxon>
        <taxon>Actinopterygii</taxon>
        <taxon>Neopterygii</taxon>
        <taxon>Teleostei</taxon>
        <taxon>Neoteleostei</taxon>
        <taxon>Acanthomorphata</taxon>
        <taxon>Ovalentaria</taxon>
        <taxon>Cichlomorphae</taxon>
        <taxon>Cichliformes</taxon>
        <taxon>Cichlidae</taxon>
        <taxon>New World cichlids</taxon>
        <taxon>Cichlasomatinae</taxon>
        <taxon>Heroini</taxon>
        <taxon>Amphilophus</taxon>
    </lineage>
</organism>
<dbReference type="Pfam" id="PF21206">
    <property type="entry name" value="Roquin_1_2-like_ROQ"/>
    <property type="match status" value="1"/>
</dbReference>
<dbReference type="SUPFAM" id="SSF57850">
    <property type="entry name" value="RING/U-box"/>
    <property type="match status" value="1"/>
</dbReference>
<dbReference type="AlphaFoldDB" id="A0A3Q0S2C4"/>
<dbReference type="GO" id="GO:0000209">
    <property type="term" value="P:protein polyubiquitination"/>
    <property type="evidence" value="ECO:0007669"/>
    <property type="project" value="TreeGrafter"/>
</dbReference>
<dbReference type="InterPro" id="IPR013083">
    <property type="entry name" value="Znf_RING/FYVE/PHD"/>
</dbReference>
<evidence type="ECO:0000256" key="4">
    <source>
        <dbReference type="PROSITE-ProRule" id="PRU00175"/>
    </source>
</evidence>
<dbReference type="Proteomes" id="UP000261340">
    <property type="component" value="Unplaced"/>
</dbReference>
<dbReference type="InterPro" id="IPR052249">
    <property type="entry name" value="Roquin_domain"/>
</dbReference>
<keyword evidence="3" id="KW-0862">Zinc</keyword>
<feature type="region of interest" description="Disordered" evidence="5">
    <location>
        <begin position="433"/>
        <end position="632"/>
    </location>
</feature>
<keyword evidence="1" id="KW-0479">Metal-binding</keyword>
<evidence type="ECO:0000256" key="3">
    <source>
        <dbReference type="ARBA" id="ARBA00022833"/>
    </source>
</evidence>
<evidence type="ECO:0000313" key="7">
    <source>
        <dbReference type="Ensembl" id="ENSACIP00000016917.1"/>
    </source>
</evidence>
<name>A0A3Q0S2C4_AMPCI</name>
<proteinExistence type="predicted"/>
<dbReference type="PROSITE" id="PS50089">
    <property type="entry name" value="ZF_RING_2"/>
    <property type="match status" value="1"/>
</dbReference>
<sequence length="978" mass="106958">MPVQAPQWTEFLLCPICTQTFEETVRRPISLGCGHTVCKMCLNKLHRKACPFDQTAISTDIEQLPVNTALLQLVGGQVPKAQPVALITSPEDSQHYEEARQCVEELALYLKPLSNTRGVGLSSTAQSMLSRPMQRKLVTLVHCQLVEEEGRVRAMRAARSLGERTVTELILQHQNPQQLSSNLWAAVRARGCQFLGPAMQEEALKLVLLALEDGSALSRKVLVLFVVQRLEPRFPQASKTSIGHVVQLLYRASCFKLQTPASFAQSVQELTIALQRTGDPANLNRLRPHLELLANIDPSPDAPPPTWEQLEKGLVAVKTVVHGLVDFIQNHSKKGADPQQVSVSVELQIRLGEKRRAVKLSGDIFKTCSEVYRKMNKRLAARLPGSGGLLQDDPLDVAVTRKPSPLTNGTGGSSLPQLIARGTDPVPYELLRKPVKMDGGSPSAPGSPPDVLDTVPKPGMTLPPHAMAHPRMPTDSLSVVPRGSPVYPQPQLPEMCYDSRPPPSASQYDPQPYSTGYPYQQPPQYVPRDYIRNPPPPSESGPPYPDPYSGYGPPERPYQAPHSGPPFSYPHPSHYDRGRHGTYTAPPPPPQPYPSQRESLVRMSPAPLDVPPSSAGQSNSLYHPEPSSRDRYPADGYYPPGAQPMPMRAYVRVSLGPSCSGPQPSLDYLHRRRQELLSQLEERKVISPPPFAPSPTLPHPFPADYPPEYDEDNSKTITKCRQPNYPGQYSPWSCETIGSYIGGTKDPKPKDVMVPGTMEMMNVDAKGLREPSLEAPRKGTEVKDDDPIIPFGPLPTVSPFGAISRTSKTGYQTTGPVQAMASTPQNPNSKHMAMPGKSPHAWCLSGACCNYCYFILSMAAPDRELLKIELQQVNQQISQQTQIHSMEVCTILAPQQQQPKWPSGGVSATAVSSEQLSLESVHSPKYECFKSFPFTSCSALVGGSMLSLTNKASALSLCSDPGVTGSEIQKNGVVHSCS</sequence>
<evidence type="ECO:0000256" key="5">
    <source>
        <dbReference type="SAM" id="MobiDB-lite"/>
    </source>
</evidence>
<keyword evidence="2 4" id="KW-0863">Zinc-finger</keyword>
<dbReference type="GO" id="GO:0000288">
    <property type="term" value="P:nuclear-transcribed mRNA catabolic process, deadenylation-dependent decay"/>
    <property type="evidence" value="ECO:0007669"/>
    <property type="project" value="TreeGrafter"/>
</dbReference>
<dbReference type="Ensembl" id="ENSACIT00000017372.1">
    <property type="protein sequence ID" value="ENSACIP00000016917.1"/>
    <property type="gene ID" value="ENSACIG00000013122.1"/>
</dbReference>
<dbReference type="InterPro" id="IPR017907">
    <property type="entry name" value="Znf_RING_CS"/>
</dbReference>
<dbReference type="Gene3D" id="1.20.120.1790">
    <property type="match status" value="1"/>
</dbReference>
<dbReference type="Pfam" id="PF13445">
    <property type="entry name" value="zf-RING_UBOX"/>
    <property type="match status" value="1"/>
</dbReference>
<dbReference type="PANTHER" id="PTHR13139:SF6">
    <property type="entry name" value="ROQUIN-1"/>
    <property type="match status" value="1"/>
</dbReference>
<dbReference type="SMART" id="SM00184">
    <property type="entry name" value="RING"/>
    <property type="match status" value="1"/>
</dbReference>
<dbReference type="GO" id="GO:0006511">
    <property type="term" value="P:ubiquitin-dependent protein catabolic process"/>
    <property type="evidence" value="ECO:0007669"/>
    <property type="project" value="TreeGrafter"/>
</dbReference>
<keyword evidence="8" id="KW-1185">Reference proteome</keyword>
<feature type="domain" description="RING-type" evidence="6">
    <location>
        <begin position="14"/>
        <end position="54"/>
    </location>
</feature>
<protein>
    <submittedName>
        <fullName evidence="7">Ring finger and CCCH-type domains 1</fullName>
    </submittedName>
</protein>
<dbReference type="GO" id="GO:0003725">
    <property type="term" value="F:double-stranded RNA binding"/>
    <property type="evidence" value="ECO:0007669"/>
    <property type="project" value="TreeGrafter"/>
</dbReference>
<reference evidence="7" key="2">
    <citation type="submission" date="2025-09" db="UniProtKB">
        <authorList>
            <consortium name="Ensembl"/>
        </authorList>
    </citation>
    <scope>IDENTIFICATION</scope>
</reference>
<feature type="compositionally biased region" description="Pro residues" evidence="5">
    <location>
        <begin position="533"/>
        <end position="546"/>
    </location>
</feature>
<feature type="compositionally biased region" description="Low complexity" evidence="5">
    <location>
        <begin position="510"/>
        <end position="519"/>
    </location>
</feature>
<dbReference type="GO" id="GO:0008270">
    <property type="term" value="F:zinc ion binding"/>
    <property type="evidence" value="ECO:0007669"/>
    <property type="project" value="UniProtKB-KW"/>
</dbReference>
<dbReference type="InterPro" id="IPR001841">
    <property type="entry name" value="Znf_RING"/>
</dbReference>